<keyword evidence="1" id="KW-1185">Reference proteome</keyword>
<reference evidence="2" key="1">
    <citation type="submission" date="2017-02" db="UniProtKB">
        <authorList>
            <consortium name="WormBaseParasite"/>
        </authorList>
    </citation>
    <scope>IDENTIFICATION</scope>
</reference>
<evidence type="ECO:0000313" key="2">
    <source>
        <dbReference type="WBParaSite" id="EEL_0000772101-mRNA-1"/>
    </source>
</evidence>
<evidence type="ECO:0000313" key="1">
    <source>
        <dbReference type="Proteomes" id="UP000050640"/>
    </source>
</evidence>
<name>A0A0R3RZG4_9BILA</name>
<organism evidence="1 2">
    <name type="scientific">Elaeophora elaphi</name>
    <dbReference type="NCBI Taxonomy" id="1147741"/>
    <lineage>
        <taxon>Eukaryota</taxon>
        <taxon>Metazoa</taxon>
        <taxon>Ecdysozoa</taxon>
        <taxon>Nematoda</taxon>
        <taxon>Chromadorea</taxon>
        <taxon>Rhabditida</taxon>
        <taxon>Spirurina</taxon>
        <taxon>Spiruromorpha</taxon>
        <taxon>Filarioidea</taxon>
        <taxon>Onchocercidae</taxon>
        <taxon>Elaeophora</taxon>
    </lineage>
</organism>
<dbReference type="WBParaSite" id="EEL_0000772101-mRNA-1">
    <property type="protein sequence ID" value="EEL_0000772101-mRNA-1"/>
    <property type="gene ID" value="EEL_0000772101"/>
</dbReference>
<sequence length="120" mass="13945">MVMEFSESEFNEGQLCIHDGFEVSREIAIRDLSELSRTLNIEKEQRKIEVVFSLIENVFAKETDSKLYGMLVERIPSLYVEYMTVEHLMKRVHKVFPALLSNALDHAADDVSDYFRESVP</sequence>
<dbReference type="STRING" id="1147741.A0A0R3RZG4"/>
<proteinExistence type="predicted"/>
<accession>A0A0R3RZG4</accession>
<protein>
    <submittedName>
        <fullName evidence="2">DH domain-containing protein</fullName>
    </submittedName>
</protein>
<dbReference type="Proteomes" id="UP000050640">
    <property type="component" value="Unplaced"/>
</dbReference>
<dbReference type="AlphaFoldDB" id="A0A0R3RZG4"/>